<comment type="caution">
    <text evidence="1">The sequence shown here is derived from an EMBL/GenBank/DDBJ whole genome shotgun (WGS) entry which is preliminary data.</text>
</comment>
<proteinExistence type="predicted"/>
<dbReference type="AlphaFoldDB" id="A0A0L8BUU2"/>
<organism evidence="1 2">
    <name type="scientific">Ensifer adhaerens</name>
    <name type="common">Sinorhizobium morelense</name>
    <dbReference type="NCBI Taxonomy" id="106592"/>
    <lineage>
        <taxon>Bacteria</taxon>
        <taxon>Pseudomonadati</taxon>
        <taxon>Pseudomonadota</taxon>
        <taxon>Alphaproteobacteria</taxon>
        <taxon>Hyphomicrobiales</taxon>
        <taxon>Rhizobiaceae</taxon>
        <taxon>Sinorhizobium/Ensifer group</taxon>
        <taxon>Ensifer</taxon>
    </lineage>
</organism>
<accession>A0A0L8BUU2</accession>
<protein>
    <submittedName>
        <fullName evidence="1">Uncharacterized protein</fullName>
    </submittedName>
</protein>
<dbReference type="RefSeq" id="WP_053249455.1">
    <property type="nucleotide sequence ID" value="NZ_LGAP01000007.1"/>
</dbReference>
<dbReference type="Proteomes" id="UP000037425">
    <property type="component" value="Unassembled WGS sequence"/>
</dbReference>
<evidence type="ECO:0000313" key="2">
    <source>
        <dbReference type="Proteomes" id="UP000037425"/>
    </source>
</evidence>
<dbReference type="PATRIC" id="fig|106592.7.peg.7080"/>
<sequence length="104" mass="12238">MYRLECRLRAADLEASEYLPGDSVWWDDRVGITRAWWHSQPLSLIVPPGIRLGWSLRLSSQYQRCFHAPFQNLLCQRRIFDRPRDLKSSDHQAEDPKRSSVAQV</sequence>
<evidence type="ECO:0000313" key="1">
    <source>
        <dbReference type="EMBL" id="KOF18496.1"/>
    </source>
</evidence>
<reference evidence="2" key="1">
    <citation type="submission" date="2015-07" db="EMBL/GenBank/DDBJ databases">
        <title>Whole genome sequence of an Ensifer adhaerens strain isolated from a cave pool in the Wind Cave National Park.</title>
        <authorList>
            <person name="Eng W.W.H."/>
            <person name="Gan H.M."/>
            <person name="Barton H.A."/>
            <person name="Savka M.A."/>
        </authorList>
    </citation>
    <scope>NUCLEOTIDE SEQUENCE [LARGE SCALE GENOMIC DNA]</scope>
    <source>
        <strain evidence="2">SD006</strain>
    </source>
</reference>
<gene>
    <name evidence="1" type="ORF">AC244_14135</name>
</gene>
<dbReference type="EMBL" id="LGAP01000007">
    <property type="protein sequence ID" value="KOF18496.1"/>
    <property type="molecule type" value="Genomic_DNA"/>
</dbReference>
<name>A0A0L8BUU2_ENSAD</name>